<feature type="transmembrane region" description="Helical" evidence="1">
    <location>
        <begin position="272"/>
        <end position="299"/>
    </location>
</feature>
<name>A0A1D1V3U2_RAMVA</name>
<keyword evidence="1" id="KW-1133">Transmembrane helix</keyword>
<comment type="caution">
    <text evidence="2">The sequence shown here is derived from an EMBL/GenBank/DDBJ whole genome shotgun (WGS) entry which is preliminary data.</text>
</comment>
<dbReference type="AlphaFoldDB" id="A0A1D1V3U2"/>
<protein>
    <recommendedName>
        <fullName evidence="4">XK-related protein</fullName>
    </recommendedName>
</protein>
<dbReference type="Proteomes" id="UP000186922">
    <property type="component" value="Unassembled WGS sequence"/>
</dbReference>
<feature type="transmembrane region" description="Helical" evidence="1">
    <location>
        <begin position="421"/>
        <end position="448"/>
    </location>
</feature>
<keyword evidence="1" id="KW-0472">Membrane</keyword>
<evidence type="ECO:0008006" key="4">
    <source>
        <dbReference type="Google" id="ProtNLM"/>
    </source>
</evidence>
<evidence type="ECO:0000313" key="2">
    <source>
        <dbReference type="EMBL" id="GAU96439.1"/>
    </source>
</evidence>
<feature type="transmembrane region" description="Helical" evidence="1">
    <location>
        <begin position="388"/>
        <end position="409"/>
    </location>
</feature>
<proteinExistence type="predicted"/>
<reference evidence="2 3" key="1">
    <citation type="journal article" date="2016" name="Nat. Commun.">
        <title>Extremotolerant tardigrade genome and improved radiotolerance of human cultured cells by tardigrade-unique protein.</title>
        <authorList>
            <person name="Hashimoto T."/>
            <person name="Horikawa D.D."/>
            <person name="Saito Y."/>
            <person name="Kuwahara H."/>
            <person name="Kozuka-Hata H."/>
            <person name="Shin-I T."/>
            <person name="Minakuchi Y."/>
            <person name="Ohishi K."/>
            <person name="Motoyama A."/>
            <person name="Aizu T."/>
            <person name="Enomoto A."/>
            <person name="Kondo K."/>
            <person name="Tanaka S."/>
            <person name="Hara Y."/>
            <person name="Koshikawa S."/>
            <person name="Sagara H."/>
            <person name="Miura T."/>
            <person name="Yokobori S."/>
            <person name="Miyagawa K."/>
            <person name="Suzuki Y."/>
            <person name="Kubo T."/>
            <person name="Oyama M."/>
            <person name="Kohara Y."/>
            <person name="Fujiyama A."/>
            <person name="Arakawa K."/>
            <person name="Katayama T."/>
            <person name="Toyoda A."/>
            <person name="Kunieda T."/>
        </authorList>
    </citation>
    <scope>NUCLEOTIDE SEQUENCE [LARGE SCALE GENOMIC DNA]</scope>
    <source>
        <strain evidence="2 3">YOKOZUNA-1</strain>
    </source>
</reference>
<dbReference type="EMBL" id="BDGG01000003">
    <property type="protein sequence ID" value="GAU96439.1"/>
    <property type="molecule type" value="Genomic_DNA"/>
</dbReference>
<feature type="transmembrane region" description="Helical" evidence="1">
    <location>
        <begin position="98"/>
        <end position="120"/>
    </location>
</feature>
<gene>
    <name evidence="2" type="primary">RvY_07885-1</name>
    <name evidence="2" type="synonym">RvY_07885.1</name>
    <name evidence="2" type="ORF">RvY_07885</name>
</gene>
<feature type="transmembrane region" description="Helical" evidence="1">
    <location>
        <begin position="305"/>
        <end position="326"/>
    </location>
</feature>
<dbReference type="OrthoDB" id="10053351at2759"/>
<keyword evidence="1" id="KW-0812">Transmembrane</keyword>
<evidence type="ECO:0000313" key="3">
    <source>
        <dbReference type="Proteomes" id="UP000186922"/>
    </source>
</evidence>
<organism evidence="2 3">
    <name type="scientific">Ramazzottius varieornatus</name>
    <name type="common">Water bear</name>
    <name type="synonym">Tardigrade</name>
    <dbReference type="NCBI Taxonomy" id="947166"/>
    <lineage>
        <taxon>Eukaryota</taxon>
        <taxon>Metazoa</taxon>
        <taxon>Ecdysozoa</taxon>
        <taxon>Tardigrada</taxon>
        <taxon>Eutardigrada</taxon>
        <taxon>Parachela</taxon>
        <taxon>Hypsibioidea</taxon>
        <taxon>Ramazzottiidae</taxon>
        <taxon>Ramazzottius</taxon>
    </lineage>
</organism>
<accession>A0A1D1V3U2</accession>
<sequence>MDKKFSFDFNNRDDELTDSERSVTKTKIYPLLTQCHSSTRAHKTPTWFSRLVTWLICRKDAFDIDWTASLANVISTGLFVADLISDLSVGVYHFQEELYGYAGISFAISALPFLVSFGYYKVYKKYPFYLTHPFEPFYWCMIAAKEYKEVVRQRKQPMGPEEAWAHYNSVKNFRVSNWARVSAVRLEVHLEALPQLIFQSYTIAELLHDRDLKNISWFSWSSVAFSTVSLAFYHHTLALAQAKILDKDPDQGDLDESIHGYYFYRFRYSPTILFNFILQGFMDALYVVARAVALAVAFTVAPYPWLDALVFITVHLSIVYGMMWLAGPKSANKFLPDFRLILYNRTNHPDILTAAAATLVFPPLMDATEDETASNCVDYLLTSGTKTFWITGGLQVLETLALLLFWFRLNADHIQLETRVISMGVVLGIQIAVLLFHVLITTCILMPFKRQERQLCTRKKGILAKCWLLEMAEVHHKYLEEVIMPRLTNTGFVAFTRKTSGIDITHTTQLLEDFYHSQLSPSGSENTLTMEDLNWLTDTLLVVTNSSEHPKMLEYSKWQRRHFFRTITTEESQLTNEIAEYAKRQLKDVMRFGAVYDTEVKEPLIQGCKRLIAFWSDVVFRCITHQELPDAFSQIVPQDGVRQIASWYSDAVKEPIKKKRLPAISIFKRKLDISLTTKTRSESFESQSFTTQTVSETIYLPLPSPEKQTKRETLIWD</sequence>
<evidence type="ECO:0000256" key="1">
    <source>
        <dbReference type="SAM" id="Phobius"/>
    </source>
</evidence>
<keyword evidence="3" id="KW-1185">Reference proteome</keyword>